<keyword evidence="2" id="KW-0479">Metal-binding</keyword>
<comment type="caution">
    <text evidence="7">The sequence shown here is derived from an EMBL/GenBank/DDBJ whole genome shotgun (WGS) entry which is preliminary data.</text>
</comment>
<accession>A0A167QT85</accession>
<dbReference type="GO" id="GO:0046872">
    <property type="term" value="F:metal ion binding"/>
    <property type="evidence" value="ECO:0007669"/>
    <property type="project" value="UniProtKB-KW"/>
</dbReference>
<reference evidence="7 8" key="1">
    <citation type="journal article" date="2016" name="Genome Biol. Evol.">
        <title>Divergent and convergent evolution of fungal pathogenicity.</title>
        <authorList>
            <person name="Shang Y."/>
            <person name="Xiao G."/>
            <person name="Zheng P."/>
            <person name="Cen K."/>
            <person name="Zhan S."/>
            <person name="Wang C."/>
        </authorList>
    </citation>
    <scope>NUCLEOTIDE SEQUENCE [LARGE SCALE GENOMIC DNA]</scope>
    <source>
        <strain evidence="7 8">RCEF 264</strain>
    </source>
</reference>
<dbReference type="PANTHER" id="PTHR43779:SF3">
    <property type="entry name" value="(3R)-3-[(CARBOXYMETHYL)AMINO]FATTY ACID OXYGENASE_DECARBOXYLASE"/>
    <property type="match status" value="1"/>
</dbReference>
<keyword evidence="4" id="KW-0560">Oxidoreductase</keyword>
<organism evidence="7 8">
    <name type="scientific">Niveomyces insectorum RCEF 264</name>
    <dbReference type="NCBI Taxonomy" id="1081102"/>
    <lineage>
        <taxon>Eukaryota</taxon>
        <taxon>Fungi</taxon>
        <taxon>Dikarya</taxon>
        <taxon>Ascomycota</taxon>
        <taxon>Pezizomycotina</taxon>
        <taxon>Sordariomycetes</taxon>
        <taxon>Hypocreomycetidae</taxon>
        <taxon>Hypocreales</taxon>
        <taxon>Cordycipitaceae</taxon>
        <taxon>Niveomyces</taxon>
    </lineage>
</organism>
<evidence type="ECO:0000256" key="4">
    <source>
        <dbReference type="ARBA" id="ARBA00023002"/>
    </source>
</evidence>
<evidence type="ECO:0000256" key="2">
    <source>
        <dbReference type="ARBA" id="ARBA00022723"/>
    </source>
</evidence>
<dbReference type="EMBL" id="AZHD01000013">
    <property type="protein sequence ID" value="OAA57943.1"/>
    <property type="molecule type" value="Genomic_DNA"/>
</dbReference>
<dbReference type="OrthoDB" id="5818554at2759"/>
<sequence>MLSFTPLHPTFGAEVHGADLATISDAGLDEIKHAIGKYGFLVFRATGLDDDSHVAFSRRLGDLDDIGRYLTPGRKLRYRHIELFDAGNVDEHGRLLHPDSARAHQAKGNGLFHVDSSFNPRRASYSLLRAVVLPPAADNEAEDNGGPTTTDFADARAAYDTLPPDLQADLRAHDYVGTHAIAHSRKLADPAFYRDLNVDAQPHMRHRILQRQDPFDDNDGDDDGGRDSHWTLYVGAHLHYLEGVPRAASDALIARLNAHATHPSRTVSVPWHQPGDLVMWDNRVVLHRAGAGAFAGRHVRDLRRTTVHDAGAGAWGLNGAGTAMPGFHYDPAQPAAATPAVAPTVAVSS</sequence>
<dbReference type="Proteomes" id="UP000076874">
    <property type="component" value="Unassembled WGS sequence"/>
</dbReference>
<evidence type="ECO:0000256" key="5">
    <source>
        <dbReference type="ARBA" id="ARBA00023004"/>
    </source>
</evidence>
<feature type="domain" description="TauD/TfdA-like" evidence="6">
    <location>
        <begin position="4"/>
        <end position="306"/>
    </location>
</feature>
<keyword evidence="5" id="KW-0408">Iron</keyword>
<dbReference type="PANTHER" id="PTHR43779">
    <property type="entry name" value="DIOXYGENASE RV0097-RELATED"/>
    <property type="match status" value="1"/>
</dbReference>
<dbReference type="STRING" id="1081102.A0A167QT85"/>
<evidence type="ECO:0000259" key="6">
    <source>
        <dbReference type="Pfam" id="PF02668"/>
    </source>
</evidence>
<protein>
    <submittedName>
        <fullName evidence="7">Taurine catabolism dioxygenase TauD/TfdA</fullName>
    </submittedName>
</protein>
<dbReference type="InterPro" id="IPR003819">
    <property type="entry name" value="TauD/TfdA-like"/>
</dbReference>
<proteinExistence type="inferred from homology"/>
<evidence type="ECO:0000313" key="8">
    <source>
        <dbReference type="Proteomes" id="UP000076874"/>
    </source>
</evidence>
<dbReference type="AlphaFoldDB" id="A0A167QT85"/>
<dbReference type="Gene3D" id="3.60.130.10">
    <property type="entry name" value="Clavaminate synthase-like"/>
    <property type="match status" value="1"/>
</dbReference>
<comment type="similarity">
    <text evidence="1">Belongs to the TfdA dioxygenase family.</text>
</comment>
<name>A0A167QT85_9HYPO</name>
<evidence type="ECO:0000313" key="7">
    <source>
        <dbReference type="EMBL" id="OAA57943.1"/>
    </source>
</evidence>
<keyword evidence="8" id="KW-1185">Reference proteome</keyword>
<dbReference type="Pfam" id="PF02668">
    <property type="entry name" value="TauD"/>
    <property type="match status" value="1"/>
</dbReference>
<dbReference type="InterPro" id="IPR042098">
    <property type="entry name" value="TauD-like_sf"/>
</dbReference>
<keyword evidence="3 7" id="KW-0223">Dioxygenase</keyword>
<dbReference type="InterPro" id="IPR051178">
    <property type="entry name" value="TfdA_dioxygenase"/>
</dbReference>
<gene>
    <name evidence="7" type="ORF">SPI_06828</name>
</gene>
<evidence type="ECO:0000256" key="3">
    <source>
        <dbReference type="ARBA" id="ARBA00022964"/>
    </source>
</evidence>
<dbReference type="GO" id="GO:0051213">
    <property type="term" value="F:dioxygenase activity"/>
    <property type="evidence" value="ECO:0007669"/>
    <property type="project" value="UniProtKB-KW"/>
</dbReference>
<dbReference type="SUPFAM" id="SSF51197">
    <property type="entry name" value="Clavaminate synthase-like"/>
    <property type="match status" value="1"/>
</dbReference>
<evidence type="ECO:0000256" key="1">
    <source>
        <dbReference type="ARBA" id="ARBA00005896"/>
    </source>
</evidence>